<sequence length="294" mass="33317">MKASRSEFLTVRGLRMHVRHWGSPGAPKLFMLHGWMDVSASFQFMVDCLQGNWHVIAPDWRGFGQSQRSGFDTYWFPDYVADLDMLLDHYAPGEAVNLLGHSMGGNIAGIYAGVRPQRIARLINLEGFGLPTTHPTQYPGRVAKWLDELRAPPEMRGYASLDEVAARLRKTNPRLAPERAAFLAAHWAEQDRDGLWKILGDPAHKMSSPLLYHVDEIMACWSAITAPVLWVEAEDTDMWRWMGAKEQARAEVDRRMAYLKDVTPRMVPQAGHMLHHDQPELLASMAEEFLGDCP</sequence>
<dbReference type="SUPFAM" id="SSF53474">
    <property type="entry name" value="alpha/beta-Hydrolases"/>
    <property type="match status" value="1"/>
</dbReference>
<dbReference type="InterPro" id="IPR050266">
    <property type="entry name" value="AB_hydrolase_sf"/>
</dbReference>
<organism evidence="2 3">
    <name type="scientific">Massilia oculi</name>
    <dbReference type="NCBI Taxonomy" id="945844"/>
    <lineage>
        <taxon>Bacteria</taxon>
        <taxon>Pseudomonadati</taxon>
        <taxon>Pseudomonadota</taxon>
        <taxon>Betaproteobacteria</taxon>
        <taxon>Burkholderiales</taxon>
        <taxon>Oxalobacteraceae</taxon>
        <taxon>Telluria group</taxon>
        <taxon>Massilia</taxon>
    </lineage>
</organism>
<dbReference type="Gene3D" id="3.40.50.1820">
    <property type="entry name" value="alpha/beta hydrolase"/>
    <property type="match status" value="1"/>
</dbReference>
<dbReference type="Pfam" id="PF00561">
    <property type="entry name" value="Abhydrolase_1"/>
    <property type="match status" value="1"/>
</dbReference>
<dbReference type="RefSeq" id="WP_109346825.1">
    <property type="nucleotide sequence ID" value="NZ_CP029343.1"/>
</dbReference>
<dbReference type="GO" id="GO:0016020">
    <property type="term" value="C:membrane"/>
    <property type="evidence" value="ECO:0007669"/>
    <property type="project" value="TreeGrafter"/>
</dbReference>
<dbReference type="PRINTS" id="PR00111">
    <property type="entry name" value="ABHYDROLASE"/>
</dbReference>
<keyword evidence="3" id="KW-1185">Reference proteome</keyword>
<dbReference type="InterPro" id="IPR000073">
    <property type="entry name" value="AB_hydrolase_1"/>
</dbReference>
<dbReference type="AlphaFoldDB" id="A0A2S2DMG4"/>
<proteinExistence type="predicted"/>
<dbReference type="PANTHER" id="PTHR43798">
    <property type="entry name" value="MONOACYLGLYCEROL LIPASE"/>
    <property type="match status" value="1"/>
</dbReference>
<evidence type="ECO:0000313" key="3">
    <source>
        <dbReference type="Proteomes" id="UP000245820"/>
    </source>
</evidence>
<feature type="domain" description="AB hydrolase-1" evidence="1">
    <location>
        <begin position="29"/>
        <end position="277"/>
    </location>
</feature>
<keyword evidence="2" id="KW-0378">Hydrolase</keyword>
<dbReference type="OrthoDB" id="149912at2"/>
<dbReference type="Proteomes" id="UP000245820">
    <property type="component" value="Chromosome"/>
</dbReference>
<reference evidence="2 3" key="1">
    <citation type="submission" date="2018-05" db="EMBL/GenBank/DDBJ databases">
        <title>Complete genome sequence of Massilia oculi sp. nov. CCUG 43427T (=DSM 26321T), the type strain of M. oculi, and comparison with genome sequences of other Massilia strains.</title>
        <authorList>
            <person name="Zhu B."/>
        </authorList>
    </citation>
    <scope>NUCLEOTIDE SEQUENCE [LARGE SCALE GENOMIC DNA]</scope>
    <source>
        <strain evidence="2 3">CCUG 43427</strain>
    </source>
</reference>
<dbReference type="KEGG" id="mtim:DIR46_20095"/>
<gene>
    <name evidence="2" type="ORF">DIR46_20095</name>
</gene>
<dbReference type="GO" id="GO:0016787">
    <property type="term" value="F:hydrolase activity"/>
    <property type="evidence" value="ECO:0007669"/>
    <property type="project" value="UniProtKB-KW"/>
</dbReference>
<protein>
    <submittedName>
        <fullName evidence="2">Alpha/beta hydrolase</fullName>
    </submittedName>
</protein>
<name>A0A2S2DMG4_9BURK</name>
<dbReference type="EMBL" id="CP029343">
    <property type="protein sequence ID" value="AWL06508.1"/>
    <property type="molecule type" value="Genomic_DNA"/>
</dbReference>
<dbReference type="PANTHER" id="PTHR43798:SF33">
    <property type="entry name" value="HYDROLASE, PUTATIVE (AFU_ORTHOLOGUE AFUA_2G14860)-RELATED"/>
    <property type="match status" value="1"/>
</dbReference>
<dbReference type="InterPro" id="IPR029058">
    <property type="entry name" value="AB_hydrolase_fold"/>
</dbReference>
<evidence type="ECO:0000259" key="1">
    <source>
        <dbReference type="Pfam" id="PF00561"/>
    </source>
</evidence>
<accession>A0A2S2DMG4</accession>
<evidence type="ECO:0000313" key="2">
    <source>
        <dbReference type="EMBL" id="AWL06508.1"/>
    </source>
</evidence>